<evidence type="ECO:0000313" key="1">
    <source>
        <dbReference type="EMBL" id="CUK24482.1"/>
    </source>
</evidence>
<keyword evidence="2" id="KW-1185">Reference proteome</keyword>
<sequence>MTQTLSALMVIFAISATLSLTWVSAGYAHTANQRYETMEMLMGYSVERPQPATLVHAVNDQADLPVPAVASVNWIKPVQ</sequence>
<name>A0A0P1ILH9_9RHOB</name>
<dbReference type="AlphaFoldDB" id="A0A0P1ILH9"/>
<dbReference type="Proteomes" id="UP000051184">
    <property type="component" value="Unassembled WGS sequence"/>
</dbReference>
<reference evidence="2" key="1">
    <citation type="submission" date="2015-09" db="EMBL/GenBank/DDBJ databases">
        <authorList>
            <person name="Rodrigo-Torres Lidia"/>
            <person name="Arahal R.David."/>
        </authorList>
    </citation>
    <scope>NUCLEOTIDE SEQUENCE [LARGE SCALE GENOMIC DNA]</scope>
    <source>
        <strain evidence="2">CECT 5114</strain>
    </source>
</reference>
<gene>
    <name evidence="1" type="ORF">TA5114_00266</name>
</gene>
<protein>
    <submittedName>
        <fullName evidence="1">Uncharacterized protein</fullName>
    </submittedName>
</protein>
<evidence type="ECO:0000313" key="2">
    <source>
        <dbReference type="Proteomes" id="UP000051184"/>
    </source>
</evidence>
<dbReference type="RefSeq" id="WP_058316584.1">
    <property type="nucleotide sequence ID" value="NZ_CYTO01000004.1"/>
</dbReference>
<dbReference type="STRING" id="1715691.TA5113_00328"/>
<proteinExistence type="predicted"/>
<organism evidence="1 2">
    <name type="scientific">Cognatishimia activa</name>
    <dbReference type="NCBI Taxonomy" id="1715691"/>
    <lineage>
        <taxon>Bacteria</taxon>
        <taxon>Pseudomonadati</taxon>
        <taxon>Pseudomonadota</taxon>
        <taxon>Alphaproteobacteria</taxon>
        <taxon>Rhodobacterales</taxon>
        <taxon>Paracoccaceae</taxon>
        <taxon>Cognatishimia</taxon>
    </lineage>
</organism>
<dbReference type="EMBL" id="CYUE01000002">
    <property type="protein sequence ID" value="CUK24482.1"/>
    <property type="molecule type" value="Genomic_DNA"/>
</dbReference>
<accession>A0A0P1ILH9</accession>